<dbReference type="AlphaFoldDB" id="A0A507BCQ1"/>
<feature type="compositionally biased region" description="Basic and acidic residues" evidence="1">
    <location>
        <begin position="44"/>
        <end position="53"/>
    </location>
</feature>
<name>A0A507BCQ1_9PEZI</name>
<dbReference type="Proteomes" id="UP000319257">
    <property type="component" value="Unassembled WGS sequence"/>
</dbReference>
<feature type="region of interest" description="Disordered" evidence="1">
    <location>
        <begin position="1"/>
        <end position="168"/>
    </location>
</feature>
<evidence type="ECO:0000256" key="1">
    <source>
        <dbReference type="SAM" id="MobiDB-lite"/>
    </source>
</evidence>
<dbReference type="EMBL" id="SKBQ01000131">
    <property type="protein sequence ID" value="TPX17677.1"/>
    <property type="molecule type" value="Genomic_DNA"/>
</dbReference>
<sequence>MGPAAQPRVSEAYTTAGNPAEINPAEEAAASKQTRGGPVVQKLGPDDGPDKNDALPSSLGQGVTPSGHSDGRGVIGGERSSQQVKQNENVDAEQLATLSEGKVADAVQRKSGTQRHGDQDAHSDDYAADLDRKKAEQAEAREAVKEERRAGQGFDDGMGAGRSGVQVD</sequence>
<feature type="compositionally biased region" description="Polar residues" evidence="1">
    <location>
        <begin position="58"/>
        <end position="67"/>
    </location>
</feature>
<feature type="compositionally biased region" description="Basic and acidic residues" evidence="1">
    <location>
        <begin position="115"/>
        <end position="150"/>
    </location>
</feature>
<comment type="caution">
    <text evidence="2">The sequence shown here is derived from an EMBL/GenBank/DDBJ whole genome shotgun (WGS) entry which is preliminary data.</text>
</comment>
<protein>
    <submittedName>
        <fullName evidence="2">Uncharacterized protein</fullName>
    </submittedName>
</protein>
<dbReference type="STRING" id="1093900.A0A507BCQ1"/>
<proteinExistence type="predicted"/>
<feature type="compositionally biased region" description="Polar residues" evidence="1">
    <location>
        <begin position="79"/>
        <end position="89"/>
    </location>
</feature>
<evidence type="ECO:0000313" key="2">
    <source>
        <dbReference type="EMBL" id="TPX17677.1"/>
    </source>
</evidence>
<gene>
    <name evidence="2" type="ORF">E0L32_012030</name>
</gene>
<organism evidence="2 3">
    <name type="scientific">Thyridium curvatum</name>
    <dbReference type="NCBI Taxonomy" id="1093900"/>
    <lineage>
        <taxon>Eukaryota</taxon>
        <taxon>Fungi</taxon>
        <taxon>Dikarya</taxon>
        <taxon>Ascomycota</taxon>
        <taxon>Pezizomycotina</taxon>
        <taxon>Sordariomycetes</taxon>
        <taxon>Sordariomycetidae</taxon>
        <taxon>Thyridiales</taxon>
        <taxon>Thyridiaceae</taxon>
        <taxon>Thyridium</taxon>
    </lineage>
</organism>
<dbReference type="OrthoDB" id="3438962at2759"/>
<keyword evidence="3" id="KW-1185">Reference proteome</keyword>
<dbReference type="InParanoid" id="A0A507BCQ1"/>
<evidence type="ECO:0000313" key="3">
    <source>
        <dbReference type="Proteomes" id="UP000319257"/>
    </source>
</evidence>
<feature type="compositionally biased region" description="Low complexity" evidence="1">
    <location>
        <begin position="16"/>
        <end position="30"/>
    </location>
</feature>
<accession>A0A507BCQ1</accession>
<dbReference type="GeneID" id="41979477"/>
<reference evidence="2 3" key="1">
    <citation type="submission" date="2019-06" db="EMBL/GenBank/DDBJ databases">
        <title>Draft genome sequence of the filamentous fungus Phialemoniopsis curvata isolated from diesel fuel.</title>
        <authorList>
            <person name="Varaljay V.A."/>
            <person name="Lyon W.J."/>
            <person name="Crouch A.L."/>
            <person name="Drake C.E."/>
            <person name="Hollomon J.M."/>
            <person name="Nadeau L.J."/>
            <person name="Nunn H.S."/>
            <person name="Stevenson B.S."/>
            <person name="Bojanowski C.L."/>
            <person name="Crookes-Goodson W.J."/>
        </authorList>
    </citation>
    <scope>NUCLEOTIDE SEQUENCE [LARGE SCALE GENOMIC DNA]</scope>
    <source>
        <strain evidence="2 3">D216</strain>
    </source>
</reference>
<dbReference type="RefSeq" id="XP_030999388.1">
    <property type="nucleotide sequence ID" value="XM_031134826.1"/>
</dbReference>